<feature type="compositionally biased region" description="Low complexity" evidence="2">
    <location>
        <begin position="746"/>
        <end position="758"/>
    </location>
</feature>
<evidence type="ECO:0000313" key="4">
    <source>
        <dbReference type="Proteomes" id="UP001151760"/>
    </source>
</evidence>
<feature type="compositionally biased region" description="Acidic residues" evidence="2">
    <location>
        <begin position="314"/>
        <end position="323"/>
    </location>
</feature>
<feature type="compositionally biased region" description="Polar residues" evidence="2">
    <location>
        <begin position="365"/>
        <end position="405"/>
    </location>
</feature>
<gene>
    <name evidence="3" type="ORF">Tco_1094626</name>
</gene>
<feature type="compositionally biased region" description="Basic residues" evidence="2">
    <location>
        <begin position="282"/>
        <end position="291"/>
    </location>
</feature>
<evidence type="ECO:0000313" key="3">
    <source>
        <dbReference type="EMBL" id="GJT99108.1"/>
    </source>
</evidence>
<feature type="region of interest" description="Disordered" evidence="2">
    <location>
        <begin position="446"/>
        <end position="476"/>
    </location>
</feature>
<proteinExistence type="predicted"/>
<feature type="region of interest" description="Disordered" evidence="2">
    <location>
        <begin position="358"/>
        <end position="421"/>
    </location>
</feature>
<feature type="compositionally biased region" description="Acidic residues" evidence="2">
    <location>
        <begin position="447"/>
        <end position="456"/>
    </location>
</feature>
<accession>A0ABQ5IG16</accession>
<dbReference type="EMBL" id="BQNB010020739">
    <property type="protein sequence ID" value="GJT99108.1"/>
    <property type="molecule type" value="Genomic_DNA"/>
</dbReference>
<reference evidence="3" key="2">
    <citation type="submission" date="2022-01" db="EMBL/GenBank/DDBJ databases">
        <authorList>
            <person name="Yamashiro T."/>
            <person name="Shiraishi A."/>
            <person name="Satake H."/>
            <person name="Nakayama K."/>
        </authorList>
    </citation>
    <scope>NUCLEOTIDE SEQUENCE</scope>
</reference>
<dbReference type="Proteomes" id="UP001151760">
    <property type="component" value="Unassembled WGS sequence"/>
</dbReference>
<keyword evidence="4" id="KW-1185">Reference proteome</keyword>
<name>A0ABQ5IG16_9ASTR</name>
<evidence type="ECO:0008006" key="5">
    <source>
        <dbReference type="Google" id="ProtNLM"/>
    </source>
</evidence>
<feature type="compositionally biased region" description="Polar residues" evidence="2">
    <location>
        <begin position="216"/>
        <end position="228"/>
    </location>
</feature>
<evidence type="ECO:0000256" key="1">
    <source>
        <dbReference type="SAM" id="Coils"/>
    </source>
</evidence>
<feature type="region of interest" description="Disordered" evidence="2">
    <location>
        <begin position="743"/>
        <end position="795"/>
    </location>
</feature>
<feature type="compositionally biased region" description="Basic and acidic residues" evidence="2">
    <location>
        <begin position="779"/>
        <end position="795"/>
    </location>
</feature>
<sequence length="1037" mass="117138">MANENVLAPAPIRSDDQILPVAAWVPIGKSNYVLDLQKKQKNPIFQISVDILQNTNFFRAFTTSTSVPAIYIQQFWNTLTYEVKSGVYSFKLDETRFILDANLLREALEITPIDQAHQFVSPPLGEAIMDFVNELGYTEGFITSSNVDYAELMWEEFVQAIQTFLTDKENLGKSPFHLAEDDLRLGMHHTTMIIWKWSQSMIRKLHPKRKERRNLQAPSNPSQSQLLRSQAKPSFEKSSKPAPAPKPKVTKEKSSKASTAKPPKSKPAKEKSTKATPLQKAGKGKVAKVCKVKSTFQLVDEPDEEPAHSKPEPEQEDAGEEYDMERVIQMSLESIQAQGHAHVRGVAIQEPVAEAIRQLHRRSTTDQFIFQRRTPSTEEATTRSSAQPQDDTSANIIRDSPSPTDAETGVGSDKTSSGGDTKILQIIKELGEDVEKQVDLEEKTAELDQDQAESDPDETHESRPPPAQVLVDKDQAELDPGITRVALAGPDLESMHDEFMTDLYPKVQESLKFPANEHVLLEDPLSSTETLSLMNNLEDAYSIRDQFINDKSTDDELGKLNVEVEVVSMVTVPIYQASSSVPPLSTPVIDILPPKPASSTTQTPIFIAITTTTITPLLPSPQQQSTTKSELVERAATLEKKLSDLEQTNKNLDNTTQNLRSRVYTLELRDLPHKINEVVRENVKDVVQIALQAPLRDRFRDLSEEDMKKMLHQRMFESGTYKSLPEHIALYEALEALRGDDKTLRASGSSQSPAPQSSTWKTSDTRDVPSSYSKQQSGPHDEQPLKPIPEDDKLATPEPAWVIPTSHIPDAENNLANALATTYQAPAENSLHEKTGDMRTFMNWYCQKMGKTELTQADLNGQAYEVVKAFYPNVVHLQFQMEECKKMLTDQIDWTNPEDDQVRIDINRPLPLSGPPDLNLLLLQGHLNHLPGSDIVVFPVSNNEWKIMWFNEIYKFSDGTLTNIMEALDYIVKKYKVNRLNSGMNTRFWTDKDMERSKEFIHAIKQRLKTRRIFRNLECFVGGRVRDIDYKLLQRTE</sequence>
<evidence type="ECO:0000256" key="2">
    <source>
        <dbReference type="SAM" id="MobiDB-lite"/>
    </source>
</evidence>
<feature type="region of interest" description="Disordered" evidence="2">
    <location>
        <begin position="208"/>
        <end position="328"/>
    </location>
</feature>
<feature type="coiled-coil region" evidence="1">
    <location>
        <begin position="628"/>
        <end position="662"/>
    </location>
</feature>
<comment type="caution">
    <text evidence="3">The sequence shown here is derived from an EMBL/GenBank/DDBJ whole genome shotgun (WGS) entry which is preliminary data.</text>
</comment>
<organism evidence="3 4">
    <name type="scientific">Tanacetum coccineum</name>
    <dbReference type="NCBI Taxonomy" id="301880"/>
    <lineage>
        <taxon>Eukaryota</taxon>
        <taxon>Viridiplantae</taxon>
        <taxon>Streptophyta</taxon>
        <taxon>Embryophyta</taxon>
        <taxon>Tracheophyta</taxon>
        <taxon>Spermatophyta</taxon>
        <taxon>Magnoliopsida</taxon>
        <taxon>eudicotyledons</taxon>
        <taxon>Gunneridae</taxon>
        <taxon>Pentapetalae</taxon>
        <taxon>asterids</taxon>
        <taxon>campanulids</taxon>
        <taxon>Asterales</taxon>
        <taxon>Asteraceae</taxon>
        <taxon>Asteroideae</taxon>
        <taxon>Anthemideae</taxon>
        <taxon>Anthemidinae</taxon>
        <taxon>Tanacetum</taxon>
    </lineage>
</organism>
<reference evidence="3" key="1">
    <citation type="journal article" date="2022" name="Int. J. Mol. Sci.">
        <title>Draft Genome of Tanacetum Coccineum: Genomic Comparison of Closely Related Tanacetum-Family Plants.</title>
        <authorList>
            <person name="Yamashiro T."/>
            <person name="Shiraishi A."/>
            <person name="Nakayama K."/>
            <person name="Satake H."/>
        </authorList>
    </citation>
    <scope>NUCLEOTIDE SEQUENCE</scope>
</reference>
<protein>
    <recommendedName>
        <fullName evidence="5">Monodehydroascorbate reductase</fullName>
    </recommendedName>
</protein>
<keyword evidence="1" id="KW-0175">Coiled coil</keyword>
<feature type="compositionally biased region" description="Polar residues" evidence="2">
    <location>
        <begin position="768"/>
        <end position="778"/>
    </location>
</feature>